<evidence type="ECO:0000313" key="4">
    <source>
        <dbReference type="Proteomes" id="UP000014760"/>
    </source>
</evidence>
<dbReference type="HOGENOM" id="CLU_1788673_0_0_1"/>
<reference evidence="3" key="3">
    <citation type="submission" date="2015-06" db="UniProtKB">
        <authorList>
            <consortium name="EnsemblMetazoa"/>
        </authorList>
    </citation>
    <scope>IDENTIFICATION</scope>
</reference>
<sequence length="145" mass="16864">MDHYNRHAKERDELQELQRVWFKKEPTANWKPATVIERPSDSPRAYIVQDDAGTCFQRTSNDRKITTPKERADHLNTFFTNIEYKVASQIPPSDTTIDTYLQPINAPPFDFHPITQTSTKSFTNLNPNTQQDTTTSTPYPYSYFS</sequence>
<accession>R7UFV4</accession>
<proteinExistence type="predicted"/>
<evidence type="ECO:0000256" key="1">
    <source>
        <dbReference type="SAM" id="MobiDB-lite"/>
    </source>
</evidence>
<feature type="region of interest" description="Disordered" evidence="1">
    <location>
        <begin position="118"/>
        <end position="145"/>
    </location>
</feature>
<organism evidence="2">
    <name type="scientific">Capitella teleta</name>
    <name type="common">Polychaete worm</name>
    <dbReference type="NCBI Taxonomy" id="283909"/>
    <lineage>
        <taxon>Eukaryota</taxon>
        <taxon>Metazoa</taxon>
        <taxon>Spiralia</taxon>
        <taxon>Lophotrochozoa</taxon>
        <taxon>Annelida</taxon>
        <taxon>Polychaeta</taxon>
        <taxon>Sedentaria</taxon>
        <taxon>Scolecida</taxon>
        <taxon>Capitellidae</taxon>
        <taxon>Capitella</taxon>
    </lineage>
</organism>
<dbReference type="EMBL" id="AMQN01023666">
    <property type="status" value="NOT_ANNOTATED_CDS"/>
    <property type="molecule type" value="Genomic_DNA"/>
</dbReference>
<dbReference type="AlphaFoldDB" id="R7UFV4"/>
<gene>
    <name evidence="2" type="ORF">CAPTEDRAFT_210774</name>
</gene>
<dbReference type="EMBL" id="AMQN01023665">
    <property type="status" value="NOT_ANNOTATED_CDS"/>
    <property type="molecule type" value="Genomic_DNA"/>
</dbReference>
<feature type="compositionally biased region" description="Polar residues" evidence="1">
    <location>
        <begin position="118"/>
        <end position="132"/>
    </location>
</feature>
<reference evidence="4" key="1">
    <citation type="submission" date="2012-12" db="EMBL/GenBank/DDBJ databases">
        <authorList>
            <person name="Hellsten U."/>
            <person name="Grimwood J."/>
            <person name="Chapman J.A."/>
            <person name="Shapiro H."/>
            <person name="Aerts A."/>
            <person name="Otillar R.P."/>
            <person name="Terry A.Y."/>
            <person name="Boore J.L."/>
            <person name="Simakov O."/>
            <person name="Marletaz F."/>
            <person name="Cho S.-J."/>
            <person name="Edsinger-Gonzales E."/>
            <person name="Havlak P."/>
            <person name="Kuo D.-H."/>
            <person name="Larsson T."/>
            <person name="Lv J."/>
            <person name="Arendt D."/>
            <person name="Savage R."/>
            <person name="Osoegawa K."/>
            <person name="de Jong P."/>
            <person name="Lindberg D.R."/>
            <person name="Seaver E.C."/>
            <person name="Weisblat D.A."/>
            <person name="Putnam N.H."/>
            <person name="Grigoriev I.V."/>
            <person name="Rokhsar D.S."/>
        </authorList>
    </citation>
    <scope>NUCLEOTIDE SEQUENCE</scope>
    <source>
        <strain evidence="4">I ESC-2004</strain>
    </source>
</reference>
<dbReference type="OrthoDB" id="2286242at2759"/>
<reference evidence="2 4" key="2">
    <citation type="journal article" date="2013" name="Nature">
        <title>Insights into bilaterian evolution from three spiralian genomes.</title>
        <authorList>
            <person name="Simakov O."/>
            <person name="Marletaz F."/>
            <person name="Cho S.J."/>
            <person name="Edsinger-Gonzales E."/>
            <person name="Havlak P."/>
            <person name="Hellsten U."/>
            <person name="Kuo D.H."/>
            <person name="Larsson T."/>
            <person name="Lv J."/>
            <person name="Arendt D."/>
            <person name="Savage R."/>
            <person name="Osoegawa K."/>
            <person name="de Jong P."/>
            <person name="Grimwood J."/>
            <person name="Chapman J.A."/>
            <person name="Shapiro H."/>
            <person name="Aerts A."/>
            <person name="Otillar R.P."/>
            <person name="Terry A.Y."/>
            <person name="Boore J.L."/>
            <person name="Grigoriev I.V."/>
            <person name="Lindberg D.R."/>
            <person name="Seaver E.C."/>
            <person name="Weisblat D.A."/>
            <person name="Putnam N.H."/>
            <person name="Rokhsar D.S."/>
        </authorList>
    </citation>
    <scope>NUCLEOTIDE SEQUENCE</scope>
    <source>
        <strain evidence="2 4">I ESC-2004</strain>
    </source>
</reference>
<protein>
    <submittedName>
        <fullName evidence="2 3">Uncharacterized protein</fullName>
    </submittedName>
</protein>
<dbReference type="Proteomes" id="UP000014760">
    <property type="component" value="Unassembled WGS sequence"/>
</dbReference>
<keyword evidence="4" id="KW-1185">Reference proteome</keyword>
<dbReference type="EMBL" id="KB301816">
    <property type="protein sequence ID" value="ELU05055.1"/>
    <property type="molecule type" value="Genomic_DNA"/>
</dbReference>
<evidence type="ECO:0000313" key="2">
    <source>
        <dbReference type="EMBL" id="ELU05055.1"/>
    </source>
</evidence>
<name>R7UFV4_CAPTE</name>
<evidence type="ECO:0000313" key="3">
    <source>
        <dbReference type="EnsemblMetazoa" id="CapteP210774"/>
    </source>
</evidence>
<dbReference type="EnsemblMetazoa" id="CapteT210774">
    <property type="protein sequence ID" value="CapteP210774"/>
    <property type="gene ID" value="CapteG210774"/>
</dbReference>
<feature type="compositionally biased region" description="Low complexity" evidence="1">
    <location>
        <begin position="133"/>
        <end position="145"/>
    </location>
</feature>